<protein>
    <submittedName>
        <fullName evidence="2">Uncharacterized protein</fullName>
    </submittedName>
</protein>
<evidence type="ECO:0000256" key="1">
    <source>
        <dbReference type="SAM" id="MobiDB-lite"/>
    </source>
</evidence>
<sequence length="73" mass="7878">MSADDKHVQTVVNDSTTLNLDVVRNDSSATLSSSSSSSSSTSIQTDSLENKPNILKISETSKNSINQRLIESY</sequence>
<evidence type="ECO:0000313" key="2">
    <source>
        <dbReference type="EMBL" id="CAF5051105.1"/>
    </source>
</evidence>
<gene>
    <name evidence="2" type="ORF">SMN809_LOCUS59204</name>
</gene>
<feature type="compositionally biased region" description="Low complexity" evidence="1">
    <location>
        <begin position="27"/>
        <end position="42"/>
    </location>
</feature>
<dbReference type="EMBL" id="CAJOBI010225103">
    <property type="protein sequence ID" value="CAF5051105.1"/>
    <property type="molecule type" value="Genomic_DNA"/>
</dbReference>
<dbReference type="Proteomes" id="UP000676336">
    <property type="component" value="Unassembled WGS sequence"/>
</dbReference>
<evidence type="ECO:0000313" key="3">
    <source>
        <dbReference type="Proteomes" id="UP000676336"/>
    </source>
</evidence>
<comment type="caution">
    <text evidence="2">The sequence shown here is derived from an EMBL/GenBank/DDBJ whole genome shotgun (WGS) entry which is preliminary data.</text>
</comment>
<accession>A0A8S3DZY6</accession>
<feature type="region of interest" description="Disordered" evidence="1">
    <location>
        <begin position="27"/>
        <end position="55"/>
    </location>
</feature>
<name>A0A8S3DZY6_9BILA</name>
<reference evidence="2" key="1">
    <citation type="submission" date="2021-02" db="EMBL/GenBank/DDBJ databases">
        <authorList>
            <person name="Nowell W R."/>
        </authorList>
    </citation>
    <scope>NUCLEOTIDE SEQUENCE</scope>
</reference>
<organism evidence="2 3">
    <name type="scientific">Rotaria magnacalcarata</name>
    <dbReference type="NCBI Taxonomy" id="392030"/>
    <lineage>
        <taxon>Eukaryota</taxon>
        <taxon>Metazoa</taxon>
        <taxon>Spiralia</taxon>
        <taxon>Gnathifera</taxon>
        <taxon>Rotifera</taxon>
        <taxon>Eurotatoria</taxon>
        <taxon>Bdelloidea</taxon>
        <taxon>Philodinida</taxon>
        <taxon>Philodinidae</taxon>
        <taxon>Rotaria</taxon>
    </lineage>
</organism>
<proteinExistence type="predicted"/>
<dbReference type="AlphaFoldDB" id="A0A8S3DZY6"/>
<feature type="non-terminal residue" evidence="2">
    <location>
        <position position="73"/>
    </location>
</feature>